<proteinExistence type="predicted"/>
<name>A0ABN3PQF4_9ACTN</name>
<dbReference type="PANTHER" id="PTHR11662:SF450">
    <property type="entry name" value="BLR1003 PROTEIN"/>
    <property type="match status" value="1"/>
</dbReference>
<feature type="transmembrane region" description="Helical" evidence="5">
    <location>
        <begin position="205"/>
        <end position="225"/>
    </location>
</feature>
<keyword evidence="2 5" id="KW-0812">Transmembrane</keyword>
<keyword evidence="8" id="KW-1185">Reference proteome</keyword>
<dbReference type="InterPro" id="IPR011701">
    <property type="entry name" value="MFS"/>
</dbReference>
<evidence type="ECO:0000256" key="4">
    <source>
        <dbReference type="ARBA" id="ARBA00023136"/>
    </source>
</evidence>
<accession>A0ABN3PQF4</accession>
<feature type="transmembrane region" description="Helical" evidence="5">
    <location>
        <begin position="304"/>
        <end position="323"/>
    </location>
</feature>
<evidence type="ECO:0000256" key="3">
    <source>
        <dbReference type="ARBA" id="ARBA00022989"/>
    </source>
</evidence>
<dbReference type="PROSITE" id="PS50850">
    <property type="entry name" value="MFS"/>
    <property type="match status" value="1"/>
</dbReference>
<keyword evidence="3 5" id="KW-1133">Transmembrane helix</keyword>
<organism evidence="7 8">
    <name type="scientific">Streptomyces axinellae</name>
    <dbReference type="NCBI Taxonomy" id="552788"/>
    <lineage>
        <taxon>Bacteria</taxon>
        <taxon>Bacillati</taxon>
        <taxon>Actinomycetota</taxon>
        <taxon>Actinomycetes</taxon>
        <taxon>Kitasatosporales</taxon>
        <taxon>Streptomycetaceae</taxon>
        <taxon>Streptomyces</taxon>
    </lineage>
</organism>
<feature type="transmembrane region" description="Helical" evidence="5">
    <location>
        <begin position="275"/>
        <end position="298"/>
    </location>
</feature>
<dbReference type="Gene3D" id="1.20.1250.20">
    <property type="entry name" value="MFS general substrate transporter like domains"/>
    <property type="match status" value="2"/>
</dbReference>
<feature type="transmembrane region" description="Helical" evidence="5">
    <location>
        <begin position="29"/>
        <end position="49"/>
    </location>
</feature>
<dbReference type="Proteomes" id="UP001501447">
    <property type="component" value="Unassembled WGS sequence"/>
</dbReference>
<reference evidence="7 8" key="1">
    <citation type="journal article" date="2019" name="Int. J. Syst. Evol. Microbiol.">
        <title>The Global Catalogue of Microorganisms (GCM) 10K type strain sequencing project: providing services to taxonomists for standard genome sequencing and annotation.</title>
        <authorList>
            <consortium name="The Broad Institute Genomics Platform"/>
            <consortium name="The Broad Institute Genome Sequencing Center for Infectious Disease"/>
            <person name="Wu L."/>
            <person name="Ma J."/>
        </authorList>
    </citation>
    <scope>NUCLEOTIDE SEQUENCE [LARGE SCALE GENOMIC DNA]</scope>
    <source>
        <strain evidence="7 8">JCM 16373</strain>
    </source>
</reference>
<feature type="transmembrane region" description="Helical" evidence="5">
    <location>
        <begin position="123"/>
        <end position="144"/>
    </location>
</feature>
<comment type="subcellular location">
    <subcellularLocation>
        <location evidence="1">Cell membrane</location>
        <topology evidence="1">Multi-pass membrane protein</topology>
    </subcellularLocation>
</comment>
<feature type="transmembrane region" description="Helical" evidence="5">
    <location>
        <begin position="335"/>
        <end position="357"/>
    </location>
</feature>
<feature type="transmembrane region" description="Helical" evidence="5">
    <location>
        <begin position="150"/>
        <end position="172"/>
    </location>
</feature>
<dbReference type="Pfam" id="PF07690">
    <property type="entry name" value="MFS_1"/>
    <property type="match status" value="1"/>
</dbReference>
<evidence type="ECO:0000256" key="2">
    <source>
        <dbReference type="ARBA" id="ARBA00022692"/>
    </source>
</evidence>
<sequence length="409" mass="42491">MLLYLINYGDKVLLGIAAQPLREELGLSASQIGLAGSVFFFAMTAGGFLAGPIGRWAPLKWALGTLAIGWALCLLPMIVAASFVVLVASRLLLGLFEGPSSALIHTAAYSWHPVEKRALPGALITSAAALSKILIAPVLAYLVAAHGWRSAFLAMCVVGLVWVVTWLSAWSLGPYGAEHASGQGARQKGGRTRTVSWSAIRTPTFLGGLAAAFSFYTLVSVVLTWLPSYFEVGLGYSRLEAGTMFGFPSLVALVALFGTSYLGDRMMTRGVSSRIHRGIIPGAGLLICGLSMVCLPLIGIPGVVVAAVSVGYGLGTMVFPLLNAAVSEICPKEQLAGTLGVFLAVMSSGGIVGPYLAGKIVDAVDSPASGYALAFQVLGAVAIIGAITALLTVNPPRDARRVLADRDDA</sequence>
<feature type="transmembrane region" description="Helical" evidence="5">
    <location>
        <begin position="61"/>
        <end position="85"/>
    </location>
</feature>
<feature type="transmembrane region" description="Helical" evidence="5">
    <location>
        <begin position="245"/>
        <end position="263"/>
    </location>
</feature>
<dbReference type="SUPFAM" id="SSF103473">
    <property type="entry name" value="MFS general substrate transporter"/>
    <property type="match status" value="1"/>
</dbReference>
<dbReference type="InterPro" id="IPR020846">
    <property type="entry name" value="MFS_dom"/>
</dbReference>
<evidence type="ECO:0000313" key="7">
    <source>
        <dbReference type="EMBL" id="GAA2597537.1"/>
    </source>
</evidence>
<evidence type="ECO:0000313" key="8">
    <source>
        <dbReference type="Proteomes" id="UP001501447"/>
    </source>
</evidence>
<evidence type="ECO:0000256" key="5">
    <source>
        <dbReference type="SAM" id="Phobius"/>
    </source>
</evidence>
<dbReference type="EMBL" id="BAAARJ010000002">
    <property type="protein sequence ID" value="GAA2597537.1"/>
    <property type="molecule type" value="Genomic_DNA"/>
</dbReference>
<evidence type="ECO:0000259" key="6">
    <source>
        <dbReference type="PROSITE" id="PS50850"/>
    </source>
</evidence>
<dbReference type="InterPro" id="IPR050382">
    <property type="entry name" value="MFS_Na/Anion_cotransporter"/>
</dbReference>
<dbReference type="RefSeq" id="WP_344562245.1">
    <property type="nucleotide sequence ID" value="NZ_BAAARJ010000002.1"/>
</dbReference>
<comment type="caution">
    <text evidence="7">The sequence shown here is derived from an EMBL/GenBank/DDBJ whole genome shotgun (WGS) entry which is preliminary data.</text>
</comment>
<keyword evidence="4 5" id="KW-0472">Membrane</keyword>
<protein>
    <submittedName>
        <fullName evidence="7">MFS transporter</fullName>
    </submittedName>
</protein>
<dbReference type="PANTHER" id="PTHR11662">
    <property type="entry name" value="SOLUTE CARRIER FAMILY 17"/>
    <property type="match status" value="1"/>
</dbReference>
<gene>
    <name evidence="7" type="ORF">GCM10009863_08760</name>
</gene>
<evidence type="ECO:0000256" key="1">
    <source>
        <dbReference type="ARBA" id="ARBA00004651"/>
    </source>
</evidence>
<feature type="transmembrane region" description="Helical" evidence="5">
    <location>
        <begin position="369"/>
        <end position="393"/>
    </location>
</feature>
<feature type="domain" description="Major facilitator superfamily (MFS) profile" evidence="6">
    <location>
        <begin position="1"/>
        <end position="397"/>
    </location>
</feature>
<dbReference type="InterPro" id="IPR036259">
    <property type="entry name" value="MFS_trans_sf"/>
</dbReference>